<reference evidence="2" key="1">
    <citation type="submission" date="2020-05" db="EMBL/GenBank/DDBJ databases">
        <title>Sulfur intermediates as new biogeochemical hubs in an aquatic model microbial ecosystem.</title>
        <authorList>
            <person name="Vigneron A."/>
        </authorList>
    </citation>
    <scope>NUCLEOTIDE SEQUENCE</scope>
    <source>
        <strain evidence="2">Bin.250</strain>
    </source>
</reference>
<dbReference type="InterPro" id="IPR013097">
    <property type="entry name" value="Dabb"/>
</dbReference>
<dbReference type="SMART" id="SM00886">
    <property type="entry name" value="Dabb"/>
    <property type="match status" value="1"/>
</dbReference>
<proteinExistence type="predicted"/>
<organism evidence="2 3">
    <name type="scientific">SAR86 cluster bacterium</name>
    <dbReference type="NCBI Taxonomy" id="2030880"/>
    <lineage>
        <taxon>Bacteria</taxon>
        <taxon>Pseudomonadati</taxon>
        <taxon>Pseudomonadota</taxon>
        <taxon>Gammaproteobacteria</taxon>
        <taxon>SAR86 cluster</taxon>
    </lineage>
</organism>
<dbReference type="Gene3D" id="3.30.70.100">
    <property type="match status" value="1"/>
</dbReference>
<evidence type="ECO:0000313" key="2">
    <source>
        <dbReference type="EMBL" id="NQV66294.1"/>
    </source>
</evidence>
<dbReference type="Proteomes" id="UP000754644">
    <property type="component" value="Unassembled WGS sequence"/>
</dbReference>
<evidence type="ECO:0000259" key="1">
    <source>
        <dbReference type="PROSITE" id="PS51502"/>
    </source>
</evidence>
<evidence type="ECO:0000313" key="3">
    <source>
        <dbReference type="Proteomes" id="UP000754644"/>
    </source>
</evidence>
<dbReference type="SUPFAM" id="SSF54909">
    <property type="entry name" value="Dimeric alpha+beta barrel"/>
    <property type="match status" value="1"/>
</dbReference>
<protein>
    <submittedName>
        <fullName evidence="2">Dabb family protein</fullName>
    </submittedName>
</protein>
<name>A0A972VZN0_9GAMM</name>
<dbReference type="InterPro" id="IPR011008">
    <property type="entry name" value="Dimeric_a/b-barrel"/>
</dbReference>
<dbReference type="PROSITE" id="PS51502">
    <property type="entry name" value="S_R_A_B_BARREL"/>
    <property type="match status" value="1"/>
</dbReference>
<dbReference type="EMBL" id="JABMOJ010000494">
    <property type="protein sequence ID" value="NQV66294.1"/>
    <property type="molecule type" value="Genomic_DNA"/>
</dbReference>
<accession>A0A972VZN0</accession>
<dbReference type="AlphaFoldDB" id="A0A972VZN0"/>
<feature type="domain" description="Stress-response A/B barrel" evidence="1">
    <location>
        <begin position="2"/>
        <end position="94"/>
    </location>
</feature>
<dbReference type="Pfam" id="PF07876">
    <property type="entry name" value="Dabb"/>
    <property type="match status" value="1"/>
</dbReference>
<sequence length="101" mass="11559">MLHHYVFIKYQPDTPAEHIQAFCQKMLALPASIAEIQQLEIGHDVLHDERSWDLMLIMQFESIAALRSYQQHTEHQAAAQFNSPQVANVGSLDFWGRGKIA</sequence>
<gene>
    <name evidence="2" type="ORF">HQ497_13115</name>
</gene>
<comment type="caution">
    <text evidence="2">The sequence shown here is derived from an EMBL/GenBank/DDBJ whole genome shotgun (WGS) entry which is preliminary data.</text>
</comment>